<gene>
    <name evidence="4" type="ORF">CYJ32_07400</name>
</gene>
<dbReference type="PANTHER" id="PTHR37813">
    <property type="entry name" value="FELS-2 PROPHAGE PROTEIN"/>
    <property type="match status" value="1"/>
</dbReference>
<accession>A0A2I1M1M2</accession>
<dbReference type="EMBL" id="PKGU01000006">
    <property type="protein sequence ID" value="PKZ14042.1"/>
    <property type="molecule type" value="Genomic_DNA"/>
</dbReference>
<dbReference type="AlphaFoldDB" id="A0A2I1M1M2"/>
<proteinExistence type="predicted"/>
<comment type="caution">
    <text evidence="4">The sequence shown here is derived from an EMBL/GenBank/DDBJ whole genome shotgun (WGS) entry which is preliminary data.</text>
</comment>
<dbReference type="Pfam" id="PF10145">
    <property type="entry name" value="PhageMin_Tail"/>
    <property type="match status" value="1"/>
</dbReference>
<dbReference type="PANTHER" id="PTHR37813:SF1">
    <property type="entry name" value="FELS-2 PROPHAGE PROTEIN"/>
    <property type="match status" value="1"/>
</dbReference>
<evidence type="ECO:0000313" key="5">
    <source>
        <dbReference type="Proteomes" id="UP000242263"/>
    </source>
</evidence>
<dbReference type="InterPro" id="IPR010090">
    <property type="entry name" value="Phage_tape_meas"/>
</dbReference>
<sequence length="1101" mass="113816">MAASENIVLKISADTSNYTTKLAAASSQAQQFGKSLDSSASTGAKVKGVLSSIAIGAGALSLAVGVKAVQAYTQFDQAMSGVSANVAERGTASFEALKKAAIDAGARTQYSATESANAINELGKAGVSTKDILAGGLNGALNLAASGQMDVAEAAELTASTLNQFGLEGSKASHVADLLAAGANAAQGGVGDLGEALNNVGVNAHQLGMHVEEVTGALTLMAAKGKVGGEAGTELNAMLQSLAAPTNAASKAMEELGLNMYDSNGHFISMSALAGQLHDKMGNLSEAERNAAMNRIFTNAGMKAANILYEAGAKGVSKYTKEIDKNGYAQQQASQLTDNLAGDVEQLGGSLETVFIQIGQGANGPLRSLTQGLTGLINGFGALPAPVQQGIVLTTGLAGGFAALDRVMTSFTQNGGKSASVLNSVVNPMQRLRDATPVLSAGFKDIFSAATGVGISVDGMSNSVTRGQKVMSGLKNTGSGLVSLMGGPWGIAITAAAVGLNFLAQKSQEAKAHQESLTNSFKQSANAAAALGSAIKNNSSDLWSDDAKSITGLNNITEALKKAGVSQREFTDAVTGSDKAYKAFADKLVKSAKTSDDGSYTVFSSLVEQASKARDSFKESEKAVKDNAVAQEAQQKASVKAGLAQAGLTDALQDNANATTQAAKASDILAQAFGATNKGVDAQATALNEVVEALQTYYGFALNADEANLKWEDSIRAANDGLKQNGANLDATTEKGSANLHNLQSLASAAMSNAKAMAQNGASSQELGDKLDSMGQSFIDVAQRMGMSQQDAQALAQKYGLTRSSVNDLVDSLNKLPKDQQIKVEAQIDQANQAIDELNLKVAQDTKDPKKFVISGDNQEAKAAIAEVLGLEIPPKNGNLTLDKNQFDIAMAIAQGAKIDPKTGKLLGDNSEYWQKIAAANGWTIDKKTGVISGNNGEFKAAKKAVDDARIADKTVKVGANAGGFWNTMNSILGSVFNVNVGVSGQQHRATGGLVIGPGTGTSDSIPAMLSNGEYVMTAKTVRKYGVGYLNQLNYGKYAEGGLVQKAQSVSTVITVPNDLSPLTGKIEQLRDDISVLARALMNTSIMLDDREMGRMVRRYI</sequence>
<feature type="domain" description="Phage tail tape measure protein" evidence="3">
    <location>
        <begin position="99"/>
        <end position="297"/>
    </location>
</feature>
<name>A0A2I1M1M2_9BIFI</name>
<dbReference type="NCBIfam" id="TIGR01760">
    <property type="entry name" value="tape_meas_TP901"/>
    <property type="match status" value="1"/>
</dbReference>
<evidence type="ECO:0000256" key="2">
    <source>
        <dbReference type="SAM" id="Coils"/>
    </source>
</evidence>
<evidence type="ECO:0000259" key="3">
    <source>
        <dbReference type="Pfam" id="PF10145"/>
    </source>
</evidence>
<feature type="coiled-coil region" evidence="2">
    <location>
        <begin position="821"/>
        <end position="848"/>
    </location>
</feature>
<keyword evidence="1" id="KW-1188">Viral release from host cell</keyword>
<evidence type="ECO:0000313" key="4">
    <source>
        <dbReference type="EMBL" id="PKZ14042.1"/>
    </source>
</evidence>
<keyword evidence="2" id="KW-0175">Coiled coil</keyword>
<dbReference type="Proteomes" id="UP000242263">
    <property type="component" value="Unassembled WGS sequence"/>
</dbReference>
<dbReference type="RefSeq" id="WP_101541581.1">
    <property type="nucleotide sequence ID" value="NZ_PKGU01000006.1"/>
</dbReference>
<protein>
    <submittedName>
        <fullName evidence="4">Phage tail tape measure protein</fullName>
    </submittedName>
</protein>
<evidence type="ECO:0000256" key="1">
    <source>
        <dbReference type="ARBA" id="ARBA00022612"/>
    </source>
</evidence>
<reference evidence="4 5" key="1">
    <citation type="submission" date="2017-12" db="EMBL/GenBank/DDBJ databases">
        <title>Phylogenetic diversity of female urinary microbiome.</title>
        <authorList>
            <person name="Thomas-White K."/>
            <person name="Wolfe A.J."/>
        </authorList>
    </citation>
    <scope>NUCLEOTIDE SEQUENCE [LARGE SCALE GENOMIC DNA]</scope>
    <source>
        <strain evidence="4 5">UMB0064</strain>
    </source>
</reference>
<organism evidence="4 5">
    <name type="scientific">Alloscardovia omnicolens</name>
    <dbReference type="NCBI Taxonomy" id="419015"/>
    <lineage>
        <taxon>Bacteria</taxon>
        <taxon>Bacillati</taxon>
        <taxon>Actinomycetota</taxon>
        <taxon>Actinomycetes</taxon>
        <taxon>Bifidobacteriales</taxon>
        <taxon>Bifidobacteriaceae</taxon>
        <taxon>Alloscardovia</taxon>
    </lineage>
</organism>